<comment type="subcellular location">
    <subcellularLocation>
        <location evidence="1">Cell envelope</location>
    </subcellularLocation>
</comment>
<keyword evidence="9" id="KW-1185">Reference proteome</keyword>
<keyword evidence="3" id="KW-0735">Signal-anchor</keyword>
<dbReference type="InterPro" id="IPR050553">
    <property type="entry name" value="Thioredoxin_ResA/DsbE_sf"/>
</dbReference>
<dbReference type="OrthoDB" id="25753at2"/>
<feature type="transmembrane region" description="Helical" evidence="6">
    <location>
        <begin position="12"/>
        <end position="30"/>
    </location>
</feature>
<accession>A0A1H2QHV6</accession>
<keyword evidence="6" id="KW-0812">Transmembrane</keyword>
<evidence type="ECO:0000313" key="8">
    <source>
        <dbReference type="EMBL" id="SDW06520.1"/>
    </source>
</evidence>
<dbReference type="Pfam" id="PF00578">
    <property type="entry name" value="AhpC-TSA"/>
    <property type="match status" value="1"/>
</dbReference>
<evidence type="ECO:0000259" key="7">
    <source>
        <dbReference type="PROSITE" id="PS51352"/>
    </source>
</evidence>
<evidence type="ECO:0000256" key="4">
    <source>
        <dbReference type="ARBA" id="ARBA00023157"/>
    </source>
</evidence>
<sequence>MNTKTRFWVRRVVMLILIVVVGYTLWQGLFTEKQKAPSVGEKAPNFTLKTLDGKELSLKDLKGKPVLLNFWASWCKPCGEEMPAIQKVYDKYKKQGFQVVGVNIAETEVAVSGFSRDLDLNFPIVLDQDRVVTKRYDVGRLPATYLISREGKIIRKMKGQMLEGQIEGYAREALSK</sequence>
<reference evidence="8 9" key="1">
    <citation type="submission" date="2016-10" db="EMBL/GenBank/DDBJ databases">
        <authorList>
            <person name="de Groot N.N."/>
        </authorList>
    </citation>
    <scope>NUCLEOTIDE SEQUENCE [LARGE SCALE GENOMIC DNA]</scope>
    <source>
        <strain evidence="8 9">DSM 45610</strain>
    </source>
</reference>
<evidence type="ECO:0000256" key="1">
    <source>
        <dbReference type="ARBA" id="ARBA00004196"/>
    </source>
</evidence>
<organism evidence="8 9">
    <name type="scientific">Marininema mesophilum</name>
    <dbReference type="NCBI Taxonomy" id="1048340"/>
    <lineage>
        <taxon>Bacteria</taxon>
        <taxon>Bacillati</taxon>
        <taxon>Bacillota</taxon>
        <taxon>Bacilli</taxon>
        <taxon>Bacillales</taxon>
        <taxon>Thermoactinomycetaceae</taxon>
        <taxon>Marininema</taxon>
    </lineage>
</organism>
<dbReference type="CDD" id="cd02966">
    <property type="entry name" value="TlpA_like_family"/>
    <property type="match status" value="1"/>
</dbReference>
<dbReference type="PROSITE" id="PS51352">
    <property type="entry name" value="THIOREDOXIN_2"/>
    <property type="match status" value="1"/>
</dbReference>
<evidence type="ECO:0000256" key="2">
    <source>
        <dbReference type="ARBA" id="ARBA00022748"/>
    </source>
</evidence>
<dbReference type="InterPro" id="IPR036249">
    <property type="entry name" value="Thioredoxin-like_sf"/>
</dbReference>
<dbReference type="GO" id="GO:0016209">
    <property type="term" value="F:antioxidant activity"/>
    <property type="evidence" value="ECO:0007669"/>
    <property type="project" value="InterPro"/>
</dbReference>
<keyword evidence="6" id="KW-0472">Membrane</keyword>
<evidence type="ECO:0000256" key="6">
    <source>
        <dbReference type="SAM" id="Phobius"/>
    </source>
</evidence>
<dbReference type="InterPro" id="IPR000866">
    <property type="entry name" value="AhpC/TSA"/>
</dbReference>
<dbReference type="GO" id="GO:0016491">
    <property type="term" value="F:oxidoreductase activity"/>
    <property type="evidence" value="ECO:0007669"/>
    <property type="project" value="InterPro"/>
</dbReference>
<dbReference type="GO" id="GO:0017004">
    <property type="term" value="P:cytochrome complex assembly"/>
    <property type="evidence" value="ECO:0007669"/>
    <property type="project" value="UniProtKB-KW"/>
</dbReference>
<dbReference type="SUPFAM" id="SSF52833">
    <property type="entry name" value="Thioredoxin-like"/>
    <property type="match status" value="1"/>
</dbReference>
<keyword evidence="5" id="KW-0676">Redox-active center</keyword>
<name>A0A1H2QHV6_9BACL</name>
<dbReference type="GO" id="GO:0030313">
    <property type="term" value="C:cell envelope"/>
    <property type="evidence" value="ECO:0007669"/>
    <property type="project" value="UniProtKB-SubCell"/>
</dbReference>
<dbReference type="PANTHER" id="PTHR42852:SF6">
    <property type="entry name" value="THIOL:DISULFIDE INTERCHANGE PROTEIN DSBE"/>
    <property type="match status" value="1"/>
</dbReference>
<gene>
    <name evidence="8" type="ORF">SAMN05444487_101222</name>
</gene>
<dbReference type="NCBIfam" id="NF002854">
    <property type="entry name" value="PRK03147.1"/>
    <property type="match status" value="1"/>
</dbReference>
<proteinExistence type="predicted"/>
<dbReference type="InterPro" id="IPR013766">
    <property type="entry name" value="Thioredoxin_domain"/>
</dbReference>
<keyword evidence="2" id="KW-0201">Cytochrome c-type biogenesis</keyword>
<dbReference type="Proteomes" id="UP000198534">
    <property type="component" value="Unassembled WGS sequence"/>
</dbReference>
<evidence type="ECO:0000313" key="9">
    <source>
        <dbReference type="Proteomes" id="UP000198534"/>
    </source>
</evidence>
<evidence type="ECO:0000256" key="3">
    <source>
        <dbReference type="ARBA" id="ARBA00022968"/>
    </source>
</evidence>
<protein>
    <submittedName>
        <fullName evidence="8">Peroxiredoxin</fullName>
    </submittedName>
</protein>
<keyword evidence="4" id="KW-1015">Disulfide bond</keyword>
<dbReference type="PANTHER" id="PTHR42852">
    <property type="entry name" value="THIOL:DISULFIDE INTERCHANGE PROTEIN DSBE"/>
    <property type="match status" value="1"/>
</dbReference>
<dbReference type="STRING" id="1048340.SAMN05444487_101222"/>
<keyword evidence="6" id="KW-1133">Transmembrane helix</keyword>
<dbReference type="RefSeq" id="WP_091734838.1">
    <property type="nucleotide sequence ID" value="NZ_FNNQ01000001.1"/>
</dbReference>
<evidence type="ECO:0000256" key="5">
    <source>
        <dbReference type="ARBA" id="ARBA00023284"/>
    </source>
</evidence>
<feature type="domain" description="Thioredoxin" evidence="7">
    <location>
        <begin position="37"/>
        <end position="175"/>
    </location>
</feature>
<dbReference type="AlphaFoldDB" id="A0A1H2QHV6"/>
<dbReference type="EMBL" id="FNNQ01000001">
    <property type="protein sequence ID" value="SDW06520.1"/>
    <property type="molecule type" value="Genomic_DNA"/>
</dbReference>
<dbReference type="Gene3D" id="3.40.30.10">
    <property type="entry name" value="Glutaredoxin"/>
    <property type="match status" value="1"/>
</dbReference>